<dbReference type="AlphaFoldDB" id="A0A5N6M886"/>
<name>A0A5N6M886_9ASTR</name>
<dbReference type="Pfam" id="PF00462">
    <property type="entry name" value="Glutaredoxin"/>
    <property type="match status" value="1"/>
</dbReference>
<keyword evidence="4" id="KW-1185">Reference proteome</keyword>
<dbReference type="InterPro" id="IPR002109">
    <property type="entry name" value="Glutaredoxin"/>
</dbReference>
<dbReference type="SUPFAM" id="SSF52833">
    <property type="entry name" value="Thioredoxin-like"/>
    <property type="match status" value="1"/>
</dbReference>
<reference evidence="3 4" key="1">
    <citation type="submission" date="2019-05" db="EMBL/GenBank/DDBJ databases">
        <title>Mikania micrantha, genome provides insights into the molecular mechanism of rapid growth.</title>
        <authorList>
            <person name="Liu B."/>
        </authorList>
    </citation>
    <scope>NUCLEOTIDE SEQUENCE [LARGE SCALE GENOMIC DNA]</scope>
    <source>
        <strain evidence="3">NLD-2019</strain>
        <tissue evidence="3">Leaf</tissue>
    </source>
</reference>
<evidence type="ECO:0000313" key="2">
    <source>
        <dbReference type="EMBL" id="KAD0884346.1"/>
    </source>
</evidence>
<organism evidence="3 4">
    <name type="scientific">Mikania micrantha</name>
    <name type="common">bitter vine</name>
    <dbReference type="NCBI Taxonomy" id="192012"/>
    <lineage>
        <taxon>Eukaryota</taxon>
        <taxon>Viridiplantae</taxon>
        <taxon>Streptophyta</taxon>
        <taxon>Embryophyta</taxon>
        <taxon>Tracheophyta</taxon>
        <taxon>Spermatophyta</taxon>
        <taxon>Magnoliopsida</taxon>
        <taxon>eudicotyledons</taxon>
        <taxon>Gunneridae</taxon>
        <taxon>Pentapetalae</taxon>
        <taxon>asterids</taxon>
        <taxon>campanulids</taxon>
        <taxon>Asterales</taxon>
        <taxon>Asteraceae</taxon>
        <taxon>Asteroideae</taxon>
        <taxon>Heliantheae alliance</taxon>
        <taxon>Eupatorieae</taxon>
        <taxon>Mikania</taxon>
    </lineage>
</organism>
<feature type="domain" description="Glutaredoxin" evidence="1">
    <location>
        <begin position="105"/>
        <end position="171"/>
    </location>
</feature>
<dbReference type="OrthoDB" id="423313at2759"/>
<dbReference type="Gene3D" id="3.40.30.10">
    <property type="entry name" value="Glutaredoxin"/>
    <property type="match status" value="1"/>
</dbReference>
<evidence type="ECO:0000313" key="3">
    <source>
        <dbReference type="EMBL" id="KAD3336824.1"/>
    </source>
</evidence>
<dbReference type="PROSITE" id="PS51354">
    <property type="entry name" value="GLUTAREDOXIN_2"/>
    <property type="match status" value="1"/>
</dbReference>
<comment type="caution">
    <text evidence="3">The sequence shown here is derived from an EMBL/GenBank/DDBJ whole genome shotgun (WGS) entry which is preliminary data.</text>
</comment>
<accession>A0A5N6M886</accession>
<proteinExistence type="predicted"/>
<gene>
    <name evidence="3" type="ORF">E3N88_32343</name>
    <name evidence="2" type="ORF">E3N88_43589</name>
</gene>
<dbReference type="PANTHER" id="PTHR45669">
    <property type="entry name" value="GLUTAREDOXIN DOMAIN-CONTAINING CYSTEINE-RICH PROTEIN CG12206-RELATED"/>
    <property type="match status" value="1"/>
</dbReference>
<dbReference type="EMBL" id="SZYD01001298">
    <property type="protein sequence ID" value="KAD0884346.1"/>
    <property type="molecule type" value="Genomic_DNA"/>
</dbReference>
<dbReference type="CDD" id="cd03031">
    <property type="entry name" value="GRX_GRX_like"/>
    <property type="match status" value="1"/>
</dbReference>
<dbReference type="Pfam" id="PF23733">
    <property type="entry name" value="GRXCR1-2_C"/>
    <property type="match status" value="1"/>
</dbReference>
<dbReference type="PANTHER" id="PTHR45669:SF59">
    <property type="entry name" value="GLUTAREDOXIN, THIOREDOXIN-LIKE SUPERFAMILY"/>
    <property type="match status" value="1"/>
</dbReference>
<evidence type="ECO:0000259" key="1">
    <source>
        <dbReference type="Pfam" id="PF00462"/>
    </source>
</evidence>
<dbReference type="Proteomes" id="UP000326396">
    <property type="component" value="Linkage Group LG6"/>
</dbReference>
<evidence type="ECO:0000313" key="4">
    <source>
        <dbReference type="Proteomes" id="UP000326396"/>
    </source>
</evidence>
<sequence length="251" mass="28017">MIGSDDQNSSSIYTRSYTINSTSTDSSVKPYLYAPIHRSESVKVSDSIKGKVRSLCNIFEARRGSKPSSDGSQFQSKLKSVNSCSLSVDKESSSIRLPGTEDRIVVYFTSLRGIRRTYEDCYAVRMILKCFRVCIDERDVSMDSAYRKELLSVLREKQVTLPQVFIKGMYVGGVDVIKQLHETGQLAKLLKGVPVRTTGAWQVCDSCGDVRFVPCVNCNGSKKVFEEDESQLTRCVYCNENGLIRCPACCS</sequence>
<dbReference type="EMBL" id="SZYD01000016">
    <property type="protein sequence ID" value="KAD3336824.1"/>
    <property type="molecule type" value="Genomic_DNA"/>
</dbReference>
<dbReference type="InterPro" id="IPR036249">
    <property type="entry name" value="Thioredoxin-like_sf"/>
</dbReference>
<protein>
    <recommendedName>
        <fullName evidence="1">Glutaredoxin domain-containing protein</fullName>
    </recommendedName>
</protein>